<dbReference type="SMART" id="SM00409">
    <property type="entry name" value="IG"/>
    <property type="match status" value="1"/>
</dbReference>
<keyword evidence="9" id="KW-0325">Glycoprotein</keyword>
<comment type="subcellular location">
    <subcellularLocation>
        <location evidence="1">Cell membrane</location>
        <topology evidence="1">Single-pass type I membrane protein</topology>
    </subcellularLocation>
</comment>
<dbReference type="GO" id="GO:0071222">
    <property type="term" value="P:cellular response to lipopolysaccharide"/>
    <property type="evidence" value="ECO:0007669"/>
    <property type="project" value="TreeGrafter"/>
</dbReference>
<dbReference type="SUPFAM" id="SSF48726">
    <property type="entry name" value="Immunoglobulin"/>
    <property type="match status" value="1"/>
</dbReference>
<dbReference type="PANTHER" id="PTHR25466">
    <property type="entry name" value="T-LYMPHOCYTE ACTIVATION ANTIGEN"/>
    <property type="match status" value="1"/>
</dbReference>
<dbReference type="PANTHER" id="PTHR25466:SF14">
    <property type="entry name" value="BUTYROPHILIN SUBFAMILY 2 MEMBER A2-LIKE-RELATED"/>
    <property type="match status" value="1"/>
</dbReference>
<dbReference type="InterPro" id="IPR007110">
    <property type="entry name" value="Ig-like_dom"/>
</dbReference>
<dbReference type="InterPro" id="IPR036179">
    <property type="entry name" value="Ig-like_dom_sf"/>
</dbReference>
<feature type="domain" description="Ig-like" evidence="11">
    <location>
        <begin position="80"/>
        <end position="185"/>
    </location>
</feature>
<dbReference type="GO" id="GO:0031295">
    <property type="term" value="P:T cell costimulation"/>
    <property type="evidence" value="ECO:0007669"/>
    <property type="project" value="TreeGrafter"/>
</dbReference>
<dbReference type="PROSITE" id="PS50835">
    <property type="entry name" value="IG_LIKE"/>
    <property type="match status" value="1"/>
</dbReference>
<protein>
    <submittedName>
        <fullName evidence="12">Butyrophilin 2</fullName>
    </submittedName>
</protein>
<organism evidence="12 13">
    <name type="scientific">Labeo rohita</name>
    <name type="common">Indian major carp</name>
    <name type="synonym">Cyprinus rohita</name>
    <dbReference type="NCBI Taxonomy" id="84645"/>
    <lineage>
        <taxon>Eukaryota</taxon>
        <taxon>Metazoa</taxon>
        <taxon>Chordata</taxon>
        <taxon>Craniata</taxon>
        <taxon>Vertebrata</taxon>
        <taxon>Euteleostomi</taxon>
        <taxon>Actinopterygii</taxon>
        <taxon>Neopterygii</taxon>
        <taxon>Teleostei</taxon>
        <taxon>Ostariophysi</taxon>
        <taxon>Cypriniformes</taxon>
        <taxon>Cyprinidae</taxon>
        <taxon>Labeoninae</taxon>
        <taxon>Labeonini</taxon>
        <taxon>Labeo</taxon>
    </lineage>
</organism>
<accession>A0A498MDQ2</accession>
<dbReference type="InterPro" id="IPR013783">
    <property type="entry name" value="Ig-like_fold"/>
</dbReference>
<proteinExistence type="predicted"/>
<evidence type="ECO:0000313" key="12">
    <source>
        <dbReference type="EMBL" id="RXN19328.1"/>
    </source>
</evidence>
<dbReference type="EMBL" id="QBIY01012673">
    <property type="protein sequence ID" value="RXN19328.1"/>
    <property type="molecule type" value="Genomic_DNA"/>
</dbReference>
<dbReference type="FunFam" id="2.60.40.10:FF:000142">
    <property type="entry name" value="V-set domain-containing T-cell activation inhibitor 1"/>
    <property type="match status" value="1"/>
</dbReference>
<evidence type="ECO:0000256" key="8">
    <source>
        <dbReference type="ARBA" id="ARBA00023170"/>
    </source>
</evidence>
<comment type="caution">
    <text evidence="12">The sequence shown here is derived from an EMBL/GenBank/DDBJ whole genome shotgun (WGS) entry which is preliminary data.</text>
</comment>
<evidence type="ECO:0000256" key="5">
    <source>
        <dbReference type="ARBA" id="ARBA00022989"/>
    </source>
</evidence>
<keyword evidence="13" id="KW-1185">Reference proteome</keyword>
<name>A0A498MDQ2_LABRO</name>
<evidence type="ECO:0000256" key="2">
    <source>
        <dbReference type="ARBA" id="ARBA00022475"/>
    </source>
</evidence>
<reference evidence="12 13" key="1">
    <citation type="submission" date="2018-03" db="EMBL/GenBank/DDBJ databases">
        <title>Draft genome sequence of Rohu Carp (Labeo rohita).</title>
        <authorList>
            <person name="Das P."/>
            <person name="Kushwaha B."/>
            <person name="Joshi C.G."/>
            <person name="Kumar D."/>
            <person name="Nagpure N.S."/>
            <person name="Sahoo L."/>
            <person name="Das S.P."/>
            <person name="Bit A."/>
            <person name="Patnaik S."/>
            <person name="Meher P.K."/>
            <person name="Jayasankar P."/>
            <person name="Koringa P.G."/>
            <person name="Patel N.V."/>
            <person name="Hinsu A.T."/>
            <person name="Kumar R."/>
            <person name="Pandey M."/>
            <person name="Agarwal S."/>
            <person name="Srivastava S."/>
            <person name="Singh M."/>
            <person name="Iquebal M.A."/>
            <person name="Jaiswal S."/>
            <person name="Angadi U.B."/>
            <person name="Kumar N."/>
            <person name="Raza M."/>
            <person name="Shah T.M."/>
            <person name="Rai A."/>
            <person name="Jena J.K."/>
        </authorList>
    </citation>
    <scope>NUCLEOTIDE SEQUENCE [LARGE SCALE GENOMIC DNA]</scope>
    <source>
        <strain evidence="12">DASCIFA01</strain>
        <tissue evidence="12">Testis</tissue>
    </source>
</reference>
<evidence type="ECO:0000256" key="9">
    <source>
        <dbReference type="ARBA" id="ARBA00023180"/>
    </source>
</evidence>
<keyword evidence="3" id="KW-0812">Transmembrane</keyword>
<sequence>MDSKHKLDSQDPHYQEGRRMALELKLDRVLAEARAIPPTSHIIKGQDGYCIHEQACILPTVKVLDCSCDGTNFTILPGKPVILITINAFTVEESDSLVVPLESSVVLPCQINKRLLKKGLEVEWRRMDSETLDHLYQDGSSQTKKQQQDYHDRAHFFTNQIQHGNFSLRLDNLRAEDEGRYTCKVYSEKDCVYSVITDLELWFEVKHSCRMLAPLGSSVVLPCYVNKHSLIVGLEVEWRRTDSETGSSVSRWQD</sequence>
<gene>
    <name evidence="12" type="ORF">ROHU_025782</name>
</gene>
<dbReference type="GO" id="GO:0042130">
    <property type="term" value="P:negative regulation of T cell proliferation"/>
    <property type="evidence" value="ECO:0007669"/>
    <property type="project" value="TreeGrafter"/>
</dbReference>
<dbReference type="GO" id="GO:0042102">
    <property type="term" value="P:positive regulation of T cell proliferation"/>
    <property type="evidence" value="ECO:0007669"/>
    <property type="project" value="TreeGrafter"/>
</dbReference>
<evidence type="ECO:0000256" key="7">
    <source>
        <dbReference type="ARBA" id="ARBA00023157"/>
    </source>
</evidence>
<evidence type="ECO:0000256" key="4">
    <source>
        <dbReference type="ARBA" id="ARBA00022729"/>
    </source>
</evidence>
<dbReference type="Proteomes" id="UP000290572">
    <property type="component" value="Unassembled WGS sequence"/>
</dbReference>
<dbReference type="GO" id="GO:0007166">
    <property type="term" value="P:cell surface receptor signaling pathway"/>
    <property type="evidence" value="ECO:0007669"/>
    <property type="project" value="TreeGrafter"/>
</dbReference>
<keyword evidence="10" id="KW-0393">Immunoglobulin domain</keyword>
<keyword evidence="7" id="KW-1015">Disulfide bond</keyword>
<evidence type="ECO:0000256" key="1">
    <source>
        <dbReference type="ARBA" id="ARBA00004251"/>
    </source>
</evidence>
<keyword evidence="4" id="KW-0732">Signal</keyword>
<dbReference type="InterPro" id="IPR013106">
    <property type="entry name" value="Ig_V-set"/>
</dbReference>
<evidence type="ECO:0000313" key="13">
    <source>
        <dbReference type="Proteomes" id="UP000290572"/>
    </source>
</evidence>
<dbReference type="InterPro" id="IPR051713">
    <property type="entry name" value="T-cell_Activation_Regulation"/>
</dbReference>
<keyword evidence="2" id="KW-1003">Cell membrane</keyword>
<dbReference type="Pfam" id="PF07686">
    <property type="entry name" value="V-set"/>
    <property type="match status" value="1"/>
</dbReference>
<evidence type="ECO:0000259" key="11">
    <source>
        <dbReference type="PROSITE" id="PS50835"/>
    </source>
</evidence>
<dbReference type="GO" id="GO:0006955">
    <property type="term" value="P:immune response"/>
    <property type="evidence" value="ECO:0007669"/>
    <property type="project" value="TreeGrafter"/>
</dbReference>
<dbReference type="GO" id="GO:0009897">
    <property type="term" value="C:external side of plasma membrane"/>
    <property type="evidence" value="ECO:0007669"/>
    <property type="project" value="TreeGrafter"/>
</dbReference>
<keyword evidence="6" id="KW-0472">Membrane</keyword>
<evidence type="ECO:0000256" key="6">
    <source>
        <dbReference type="ARBA" id="ARBA00023136"/>
    </source>
</evidence>
<keyword evidence="5" id="KW-1133">Transmembrane helix</keyword>
<keyword evidence="8" id="KW-0675">Receptor</keyword>
<evidence type="ECO:0000256" key="10">
    <source>
        <dbReference type="ARBA" id="ARBA00023319"/>
    </source>
</evidence>
<evidence type="ECO:0000256" key="3">
    <source>
        <dbReference type="ARBA" id="ARBA00022692"/>
    </source>
</evidence>
<dbReference type="Gene3D" id="2.60.40.10">
    <property type="entry name" value="Immunoglobulins"/>
    <property type="match status" value="2"/>
</dbReference>
<dbReference type="STRING" id="84645.A0A498MDQ2"/>
<dbReference type="AlphaFoldDB" id="A0A498MDQ2"/>
<dbReference type="SMART" id="SM00406">
    <property type="entry name" value="IGv"/>
    <property type="match status" value="1"/>
</dbReference>
<dbReference type="InterPro" id="IPR003599">
    <property type="entry name" value="Ig_sub"/>
</dbReference>